<dbReference type="Proteomes" id="UP000784294">
    <property type="component" value="Unassembled WGS sequence"/>
</dbReference>
<feature type="compositionally biased region" description="Low complexity" evidence="1">
    <location>
        <begin position="50"/>
        <end position="61"/>
    </location>
</feature>
<organism evidence="2 3">
    <name type="scientific">Protopolystoma xenopodis</name>
    <dbReference type="NCBI Taxonomy" id="117903"/>
    <lineage>
        <taxon>Eukaryota</taxon>
        <taxon>Metazoa</taxon>
        <taxon>Spiralia</taxon>
        <taxon>Lophotrochozoa</taxon>
        <taxon>Platyhelminthes</taxon>
        <taxon>Monogenea</taxon>
        <taxon>Polyopisthocotylea</taxon>
        <taxon>Polystomatidea</taxon>
        <taxon>Polystomatidae</taxon>
        <taxon>Protopolystoma</taxon>
    </lineage>
</organism>
<dbReference type="EMBL" id="CAAALY010249150">
    <property type="protein sequence ID" value="VEL35128.1"/>
    <property type="molecule type" value="Genomic_DNA"/>
</dbReference>
<dbReference type="AlphaFoldDB" id="A0A3S5CTB5"/>
<protein>
    <submittedName>
        <fullName evidence="2">Uncharacterized protein</fullName>
    </submittedName>
</protein>
<feature type="compositionally biased region" description="Polar residues" evidence="1">
    <location>
        <begin position="62"/>
        <end position="71"/>
    </location>
</feature>
<evidence type="ECO:0000313" key="2">
    <source>
        <dbReference type="EMBL" id="VEL35128.1"/>
    </source>
</evidence>
<reference evidence="2" key="1">
    <citation type="submission" date="2018-11" db="EMBL/GenBank/DDBJ databases">
        <authorList>
            <consortium name="Pathogen Informatics"/>
        </authorList>
    </citation>
    <scope>NUCLEOTIDE SEQUENCE</scope>
</reference>
<sequence length="91" mass="9997">MLEIFSLVSLQEQGMDGYTASIRDYDPNSQDQTWLDNEPRGQQPQPIYVNNSIINNNNNNSQAKGTGNSAALSAFPGGFEHHPPVGRASNY</sequence>
<evidence type="ECO:0000256" key="1">
    <source>
        <dbReference type="SAM" id="MobiDB-lite"/>
    </source>
</evidence>
<accession>A0A3S5CTB5</accession>
<gene>
    <name evidence="2" type="ORF">PXEA_LOCUS28568</name>
</gene>
<evidence type="ECO:0000313" key="3">
    <source>
        <dbReference type="Proteomes" id="UP000784294"/>
    </source>
</evidence>
<comment type="caution">
    <text evidence="2">The sequence shown here is derived from an EMBL/GenBank/DDBJ whole genome shotgun (WGS) entry which is preliminary data.</text>
</comment>
<keyword evidence="3" id="KW-1185">Reference proteome</keyword>
<feature type="compositionally biased region" description="Polar residues" evidence="1">
    <location>
        <begin position="27"/>
        <end position="49"/>
    </location>
</feature>
<feature type="region of interest" description="Disordered" evidence="1">
    <location>
        <begin position="26"/>
        <end position="91"/>
    </location>
</feature>
<proteinExistence type="predicted"/>
<name>A0A3S5CTB5_9PLAT</name>